<dbReference type="GO" id="GO:0016209">
    <property type="term" value="F:antioxidant activity"/>
    <property type="evidence" value="ECO:0007669"/>
    <property type="project" value="InterPro"/>
</dbReference>
<dbReference type="GO" id="GO:0015036">
    <property type="term" value="F:disulfide oxidoreductase activity"/>
    <property type="evidence" value="ECO:0007669"/>
    <property type="project" value="UniProtKB-ARBA"/>
</dbReference>
<dbReference type="InterPro" id="IPR050553">
    <property type="entry name" value="Thioredoxin_ResA/DsbE_sf"/>
</dbReference>
<feature type="transmembrane region" description="Helical" evidence="2">
    <location>
        <begin position="6"/>
        <end position="27"/>
    </location>
</feature>
<evidence type="ECO:0000256" key="2">
    <source>
        <dbReference type="SAM" id="Phobius"/>
    </source>
</evidence>
<dbReference type="SUPFAM" id="SSF52833">
    <property type="entry name" value="Thioredoxin-like"/>
    <property type="match status" value="1"/>
</dbReference>
<protein>
    <submittedName>
        <fullName evidence="4">TlpA family protein disulfide reductase</fullName>
    </submittedName>
</protein>
<keyword evidence="1" id="KW-0676">Redox-active center</keyword>
<organism evidence="4">
    <name type="scientific">Salinispirillum sp. LH 10-3-1</name>
    <dbReference type="NCBI Taxonomy" id="2952525"/>
    <lineage>
        <taxon>Bacteria</taxon>
        <taxon>Pseudomonadati</taxon>
        <taxon>Pseudomonadota</taxon>
        <taxon>Gammaproteobacteria</taxon>
        <taxon>Oceanospirillales</taxon>
        <taxon>Saccharospirillaceae</taxon>
        <taxon>Salinispirillum</taxon>
    </lineage>
</organism>
<dbReference type="Gene3D" id="3.40.30.10">
    <property type="entry name" value="Glutaredoxin"/>
    <property type="match status" value="1"/>
</dbReference>
<dbReference type="InterPro" id="IPR017937">
    <property type="entry name" value="Thioredoxin_CS"/>
</dbReference>
<dbReference type="PANTHER" id="PTHR42852">
    <property type="entry name" value="THIOL:DISULFIDE INTERCHANGE PROTEIN DSBE"/>
    <property type="match status" value="1"/>
</dbReference>
<sequence length="199" mass="21871">MPQLRAGLALGIALLVIGITGVWLSMIRLDRSPPANQEQTAVLDWISAQLSEELPRFQLPDHYGQMHNSTDWQDNVVLVNVWATWCEPCRQEVPLLVELQEGYGAQGFMVVGIALDDPAAVEKFAQEYDINYLSLIAAVDDPQVLDQLGSAALGLPHTLVFDRTGAQVDFHLGLLTAEVIHPVLHPLLTESTDFDPLAP</sequence>
<proteinExistence type="predicted"/>
<dbReference type="InterPro" id="IPR036249">
    <property type="entry name" value="Thioredoxin-like_sf"/>
</dbReference>
<keyword evidence="2" id="KW-0472">Membrane</keyword>
<dbReference type="PROSITE" id="PS00194">
    <property type="entry name" value="THIOREDOXIN_1"/>
    <property type="match status" value="1"/>
</dbReference>
<evidence type="ECO:0000313" key="4">
    <source>
        <dbReference type="EMBL" id="WLD58184.1"/>
    </source>
</evidence>
<dbReference type="PROSITE" id="PS51352">
    <property type="entry name" value="THIOREDOXIN_2"/>
    <property type="match status" value="1"/>
</dbReference>
<dbReference type="EMBL" id="CP101717">
    <property type="protein sequence ID" value="WLD58184.1"/>
    <property type="molecule type" value="Genomic_DNA"/>
</dbReference>
<dbReference type="InterPro" id="IPR013766">
    <property type="entry name" value="Thioredoxin_domain"/>
</dbReference>
<dbReference type="Pfam" id="PF00578">
    <property type="entry name" value="AhpC-TSA"/>
    <property type="match status" value="1"/>
</dbReference>
<keyword evidence="2" id="KW-0812">Transmembrane</keyword>
<evidence type="ECO:0000256" key="1">
    <source>
        <dbReference type="ARBA" id="ARBA00023284"/>
    </source>
</evidence>
<dbReference type="InterPro" id="IPR000866">
    <property type="entry name" value="AhpC/TSA"/>
</dbReference>
<name>A0AB38YGI3_9GAMM</name>
<accession>A0AB38YGI3</accession>
<keyword evidence="2" id="KW-1133">Transmembrane helix</keyword>
<dbReference type="AlphaFoldDB" id="A0AB38YGI3"/>
<dbReference type="RefSeq" id="WP_304995471.1">
    <property type="nucleotide sequence ID" value="NZ_CP101717.1"/>
</dbReference>
<dbReference type="PANTHER" id="PTHR42852:SF13">
    <property type="entry name" value="PROTEIN DIPZ"/>
    <property type="match status" value="1"/>
</dbReference>
<evidence type="ECO:0000259" key="3">
    <source>
        <dbReference type="PROSITE" id="PS51352"/>
    </source>
</evidence>
<feature type="domain" description="Thioredoxin" evidence="3">
    <location>
        <begin position="48"/>
        <end position="189"/>
    </location>
</feature>
<reference evidence="4" key="1">
    <citation type="submission" date="2022-07" db="EMBL/GenBank/DDBJ databases">
        <title>Complete genome sequence of Salinispirillum sp. LH10-3-1 capable of multiple carbohydrate inversion isolated from a soda lake.</title>
        <authorList>
            <person name="Liu J."/>
            <person name="Zhai Y."/>
            <person name="Zhang H."/>
            <person name="Yang H."/>
            <person name="Qu J."/>
            <person name="Li J."/>
        </authorList>
    </citation>
    <scope>NUCLEOTIDE SEQUENCE</scope>
    <source>
        <strain evidence="4">LH 10-3-1</strain>
    </source>
</reference>
<dbReference type="CDD" id="cd02966">
    <property type="entry name" value="TlpA_like_family"/>
    <property type="match status" value="1"/>
</dbReference>
<gene>
    <name evidence="4" type="ORF">NFC81_15945</name>
</gene>